<sequence length="718" mass="78817">MSLKTSVFPRGARPLCTLAAVCAATAWGAAADIAKPTVTRTELGFYGLPSVIDMPTADMMPDGEFAFTASTFAGQTRSTLAFQIAPRLMGSFRYSSIRNWNSDGFDTYYDRSFDMRLQLLTETARRPSITIGLQDFIGTGVYSGEFIAASKSFGDSLSITGGLGWGRLGSYNPIGSTGTRPVTSPDEVGTGGTVNSDVWFRGDVALFGGVVWRPTPNWTFHAEYSSDAYVQESEQRNVFDRKSPLNFGAEYAVTRDFKVGGYFMYGSEIGVQLQVNLNPARPPIVGGQEPAGSPVYQRPSRAEAPELYSTAWVSSEPTRITIRDALADALLAEGMEMEALHLEANEATLYLRNKGYRSGAQAIGRSLRLMSTVMPPSVDTFTIVPMVTGLELPSVTYARSDVEKNVIEADGAEQMLAIAAFGTDPVAPGADDYAPKVYPRFTWSLGPYVSTSLFDPSNPFRMDIGVQLTGAWQPAPGWLFAGTVQKKLIGNLDQNSTPSSSTLPHVRSDYTLYNKYGDPGLRDLYGAYYFQGSSEVYGRLTAGYLERMYAGVSGEVLWAPFDERYAFGAELNYVRQRDYDGGFGLLDYEVATGFVSGYWQFTDDFFARLDVGRYLAGDIGATLGLERTFANGWKIGAFATRTDVSAEDFGEGSFDKGIVMEIPIDWFLGRPTRVTERVVIRPLTRDGGARVDVPGQLYQAVNDSRKYSLEEQWGQFWR</sequence>
<proteinExistence type="predicted"/>
<protein>
    <submittedName>
        <fullName evidence="2">YjbH domain-containing protein</fullName>
    </submittedName>
</protein>
<dbReference type="EMBL" id="JBFBVU010000003">
    <property type="protein sequence ID" value="MEV8465928.1"/>
    <property type="molecule type" value="Genomic_DNA"/>
</dbReference>
<feature type="signal peptide" evidence="1">
    <location>
        <begin position="1"/>
        <end position="19"/>
    </location>
</feature>
<dbReference type="Pfam" id="PF06082">
    <property type="entry name" value="YjbH"/>
    <property type="match status" value="1"/>
</dbReference>
<reference evidence="2 3" key="1">
    <citation type="submission" date="2024-07" db="EMBL/GenBank/DDBJ databases">
        <authorList>
            <person name="Kang M."/>
        </authorList>
    </citation>
    <scope>NUCLEOTIDE SEQUENCE [LARGE SCALE GENOMIC DNA]</scope>
    <source>
        <strain evidence="2 3">DFM31</strain>
    </source>
</reference>
<evidence type="ECO:0000256" key="1">
    <source>
        <dbReference type="SAM" id="SignalP"/>
    </source>
</evidence>
<keyword evidence="3" id="KW-1185">Reference proteome</keyword>
<gene>
    <name evidence="2" type="ORF">AB0T83_03920</name>
</gene>
<comment type="caution">
    <text evidence="2">The sequence shown here is derived from an EMBL/GenBank/DDBJ whole genome shotgun (WGS) entry which is preliminary data.</text>
</comment>
<accession>A0ABV3L6E3</accession>
<dbReference type="InterPro" id="IPR010344">
    <property type="entry name" value="YbjH"/>
</dbReference>
<organism evidence="2 3">
    <name type="scientific">Meridianimarinicoccus marinus</name>
    <dbReference type="NCBI Taxonomy" id="3231483"/>
    <lineage>
        <taxon>Bacteria</taxon>
        <taxon>Pseudomonadati</taxon>
        <taxon>Pseudomonadota</taxon>
        <taxon>Alphaproteobacteria</taxon>
        <taxon>Rhodobacterales</taxon>
        <taxon>Paracoccaceae</taxon>
        <taxon>Meridianimarinicoccus</taxon>
    </lineage>
</organism>
<dbReference type="RefSeq" id="WP_366191739.1">
    <property type="nucleotide sequence ID" value="NZ_JBFBVU010000003.1"/>
</dbReference>
<evidence type="ECO:0000313" key="2">
    <source>
        <dbReference type="EMBL" id="MEV8465928.1"/>
    </source>
</evidence>
<feature type="chain" id="PRO_5046436441" evidence="1">
    <location>
        <begin position="20"/>
        <end position="718"/>
    </location>
</feature>
<evidence type="ECO:0000313" key="3">
    <source>
        <dbReference type="Proteomes" id="UP001553161"/>
    </source>
</evidence>
<name>A0ABV3L6E3_9RHOB</name>
<dbReference type="Proteomes" id="UP001553161">
    <property type="component" value="Unassembled WGS sequence"/>
</dbReference>
<keyword evidence="1" id="KW-0732">Signal</keyword>